<accession>A0ABD0XXA8</accession>
<organism evidence="2 3">
    <name type="scientific">Ranatra chinensis</name>
    <dbReference type="NCBI Taxonomy" id="642074"/>
    <lineage>
        <taxon>Eukaryota</taxon>
        <taxon>Metazoa</taxon>
        <taxon>Ecdysozoa</taxon>
        <taxon>Arthropoda</taxon>
        <taxon>Hexapoda</taxon>
        <taxon>Insecta</taxon>
        <taxon>Pterygota</taxon>
        <taxon>Neoptera</taxon>
        <taxon>Paraneoptera</taxon>
        <taxon>Hemiptera</taxon>
        <taxon>Heteroptera</taxon>
        <taxon>Panheteroptera</taxon>
        <taxon>Nepomorpha</taxon>
        <taxon>Nepidae</taxon>
        <taxon>Ranatrinae</taxon>
        <taxon>Ranatra</taxon>
    </lineage>
</organism>
<keyword evidence="3" id="KW-1185">Reference proteome</keyword>
<sequence>MTSQEATPMGGFFHHTFDFVQLITFTNGTVSFLGEWTEVASGGGHHPEASSGAEDGGGSGGRGATEAGGSIRVQCECTMCLLDLLKKRCRRRSIAPDSRRSHICPRNIPSRTAALLLSLPATG</sequence>
<dbReference type="AlphaFoldDB" id="A0ABD0XXA8"/>
<comment type="caution">
    <text evidence="2">The sequence shown here is derived from an EMBL/GenBank/DDBJ whole genome shotgun (WGS) entry which is preliminary data.</text>
</comment>
<protein>
    <submittedName>
        <fullName evidence="2">Uncharacterized protein</fullName>
    </submittedName>
</protein>
<gene>
    <name evidence="2" type="ORF">AAG570_006186</name>
</gene>
<feature type="compositionally biased region" description="Gly residues" evidence="1">
    <location>
        <begin position="54"/>
        <end position="63"/>
    </location>
</feature>
<feature type="region of interest" description="Disordered" evidence="1">
    <location>
        <begin position="40"/>
        <end position="67"/>
    </location>
</feature>
<evidence type="ECO:0000256" key="1">
    <source>
        <dbReference type="SAM" id="MobiDB-lite"/>
    </source>
</evidence>
<reference evidence="2 3" key="1">
    <citation type="submission" date="2024-07" db="EMBL/GenBank/DDBJ databases">
        <title>Chromosome-level genome assembly of the water stick insect Ranatra chinensis (Heteroptera: Nepidae).</title>
        <authorList>
            <person name="Liu X."/>
        </authorList>
    </citation>
    <scope>NUCLEOTIDE SEQUENCE [LARGE SCALE GENOMIC DNA]</scope>
    <source>
        <strain evidence="2">Cailab_2021Rc</strain>
        <tissue evidence="2">Muscle</tissue>
    </source>
</reference>
<evidence type="ECO:0000313" key="2">
    <source>
        <dbReference type="EMBL" id="KAL1115897.1"/>
    </source>
</evidence>
<dbReference type="EMBL" id="JBFDAA010000019">
    <property type="protein sequence ID" value="KAL1115897.1"/>
    <property type="molecule type" value="Genomic_DNA"/>
</dbReference>
<proteinExistence type="predicted"/>
<dbReference type="Proteomes" id="UP001558652">
    <property type="component" value="Unassembled WGS sequence"/>
</dbReference>
<evidence type="ECO:0000313" key="3">
    <source>
        <dbReference type="Proteomes" id="UP001558652"/>
    </source>
</evidence>
<name>A0ABD0XXA8_9HEMI</name>